<dbReference type="EMBL" id="JAPQKS010000005">
    <property type="protein sequence ID" value="KAJ5226290.1"/>
    <property type="molecule type" value="Genomic_DNA"/>
</dbReference>
<organism evidence="1 2">
    <name type="scientific">Penicillium chermesinum</name>
    <dbReference type="NCBI Taxonomy" id="63820"/>
    <lineage>
        <taxon>Eukaryota</taxon>
        <taxon>Fungi</taxon>
        <taxon>Dikarya</taxon>
        <taxon>Ascomycota</taxon>
        <taxon>Pezizomycotina</taxon>
        <taxon>Eurotiomycetes</taxon>
        <taxon>Eurotiomycetidae</taxon>
        <taxon>Eurotiales</taxon>
        <taxon>Aspergillaceae</taxon>
        <taxon>Penicillium</taxon>
    </lineage>
</organism>
<evidence type="ECO:0000313" key="1">
    <source>
        <dbReference type="EMBL" id="KAJ5226290.1"/>
    </source>
</evidence>
<name>A0A9W9NU97_9EURO</name>
<dbReference type="RefSeq" id="XP_058329701.1">
    <property type="nucleotide sequence ID" value="XM_058476811.1"/>
</dbReference>
<reference evidence="1" key="1">
    <citation type="submission" date="2022-11" db="EMBL/GenBank/DDBJ databases">
        <authorList>
            <person name="Petersen C."/>
        </authorList>
    </citation>
    <scope>NUCLEOTIDE SEQUENCE</scope>
    <source>
        <strain evidence="1">IBT 19713</strain>
    </source>
</reference>
<accession>A0A9W9NU97</accession>
<protein>
    <submittedName>
        <fullName evidence="1">Uncharacterized protein</fullName>
    </submittedName>
</protein>
<dbReference type="GeneID" id="83204114"/>
<proteinExistence type="predicted"/>
<dbReference type="Proteomes" id="UP001150941">
    <property type="component" value="Unassembled WGS sequence"/>
</dbReference>
<sequence>MSEFEVRLQLEAWRTRSSSSDAGFVTGSGNLKFTPTSQLGPSRSGGSLAADHKRAGQLLGLKSSKEKARSMTPEISSSKFVKGKIAILVVSAYMALLQLRII</sequence>
<keyword evidence="2" id="KW-1185">Reference proteome</keyword>
<gene>
    <name evidence="1" type="ORF">N7468_007515</name>
</gene>
<comment type="caution">
    <text evidence="1">The sequence shown here is derived from an EMBL/GenBank/DDBJ whole genome shotgun (WGS) entry which is preliminary data.</text>
</comment>
<dbReference type="AlphaFoldDB" id="A0A9W9NU97"/>
<reference evidence="1" key="2">
    <citation type="journal article" date="2023" name="IMA Fungus">
        <title>Comparative genomic study of the Penicillium genus elucidates a diverse pangenome and 15 lateral gene transfer events.</title>
        <authorList>
            <person name="Petersen C."/>
            <person name="Sorensen T."/>
            <person name="Nielsen M.R."/>
            <person name="Sondergaard T.E."/>
            <person name="Sorensen J.L."/>
            <person name="Fitzpatrick D.A."/>
            <person name="Frisvad J.C."/>
            <person name="Nielsen K.L."/>
        </authorList>
    </citation>
    <scope>NUCLEOTIDE SEQUENCE</scope>
    <source>
        <strain evidence="1">IBT 19713</strain>
    </source>
</reference>
<evidence type="ECO:0000313" key="2">
    <source>
        <dbReference type="Proteomes" id="UP001150941"/>
    </source>
</evidence>